<feature type="region of interest" description="Disordered" evidence="1">
    <location>
        <begin position="29"/>
        <end position="70"/>
    </location>
</feature>
<feature type="region of interest" description="Disordered" evidence="1">
    <location>
        <begin position="1"/>
        <end position="20"/>
    </location>
</feature>
<keyword evidence="2" id="KW-1185">Reference proteome</keyword>
<feature type="compositionally biased region" description="Basic residues" evidence="1">
    <location>
        <begin position="45"/>
        <end position="56"/>
    </location>
</feature>
<organism evidence="2 3">
    <name type="scientific">Drosophila suzukii</name>
    <name type="common">Spotted-wing drosophila fruit fly</name>
    <dbReference type="NCBI Taxonomy" id="28584"/>
    <lineage>
        <taxon>Eukaryota</taxon>
        <taxon>Metazoa</taxon>
        <taxon>Ecdysozoa</taxon>
        <taxon>Arthropoda</taxon>
        <taxon>Hexapoda</taxon>
        <taxon>Insecta</taxon>
        <taxon>Pterygota</taxon>
        <taxon>Neoptera</taxon>
        <taxon>Endopterygota</taxon>
        <taxon>Diptera</taxon>
        <taxon>Brachycera</taxon>
        <taxon>Muscomorpha</taxon>
        <taxon>Ephydroidea</taxon>
        <taxon>Drosophilidae</taxon>
        <taxon>Drosophila</taxon>
        <taxon>Sophophora</taxon>
    </lineage>
</organism>
<feature type="compositionally biased region" description="Polar residues" evidence="1">
    <location>
        <begin position="7"/>
        <end position="16"/>
    </location>
</feature>
<sequence length="117" mass="13224">MPETKTKTLCSPSNGLDQEDEADVIAAANRLVTRTRSPTQSHPQPHPRPRHPHRQRPPQGRRDAAGFTANQEVRLKAGDMRMARMQIGLSQLRTEMEESSKQLRDLCKAMRVDVDAE</sequence>
<dbReference type="Proteomes" id="UP001652628">
    <property type="component" value="Chromosome 2L"/>
</dbReference>
<protein>
    <submittedName>
        <fullName evidence="3">Uncharacterized protein</fullName>
    </submittedName>
</protein>
<evidence type="ECO:0000313" key="2">
    <source>
        <dbReference type="Proteomes" id="UP001652628"/>
    </source>
</evidence>
<name>A0AB39ZNH7_DROSZ</name>
<evidence type="ECO:0000313" key="3">
    <source>
        <dbReference type="RefSeq" id="XP_016939684.1"/>
    </source>
</evidence>
<proteinExistence type="predicted"/>
<dbReference type="RefSeq" id="XP_016939684.1">
    <property type="nucleotide sequence ID" value="XM_017084195.3"/>
</dbReference>
<evidence type="ECO:0000256" key="1">
    <source>
        <dbReference type="SAM" id="MobiDB-lite"/>
    </source>
</evidence>
<dbReference type="GeneID" id="108017197"/>
<gene>
    <name evidence="3" type="primary">LOC108017197</name>
</gene>
<reference evidence="3" key="2">
    <citation type="submission" date="2025-08" db="UniProtKB">
        <authorList>
            <consortium name="RefSeq"/>
        </authorList>
    </citation>
    <scope>IDENTIFICATION</scope>
</reference>
<dbReference type="AlphaFoldDB" id="A0AB39ZNH7"/>
<reference evidence="2" key="1">
    <citation type="submission" date="2025-05" db="UniProtKB">
        <authorList>
            <consortium name="RefSeq"/>
        </authorList>
    </citation>
    <scope>NUCLEOTIDE SEQUENCE [LARGE SCALE GENOMIC DNA]</scope>
</reference>
<accession>A0AB39ZNH7</accession>